<dbReference type="SUPFAM" id="SSF50978">
    <property type="entry name" value="WD40 repeat-like"/>
    <property type="match status" value="1"/>
</dbReference>
<dbReference type="GO" id="GO:0000417">
    <property type="term" value="C:HIR complex"/>
    <property type="evidence" value="ECO:0007669"/>
    <property type="project" value="TreeGrafter"/>
</dbReference>
<dbReference type="InterPro" id="IPR015943">
    <property type="entry name" value="WD40/YVTN_repeat-like_dom_sf"/>
</dbReference>
<reference evidence="13" key="1">
    <citation type="journal article" date="2021" name="Open Biol.">
        <title>Shared evolutionary footprints suggest mitochondrial oxidative damage underlies multiple complex I losses in fungi.</title>
        <authorList>
            <person name="Schikora-Tamarit M.A."/>
            <person name="Marcet-Houben M."/>
            <person name="Nosek J."/>
            <person name="Gabaldon T."/>
        </authorList>
    </citation>
    <scope>NUCLEOTIDE SEQUENCE</scope>
    <source>
        <strain evidence="13">CBS6341</strain>
    </source>
</reference>
<keyword evidence="3 10" id="KW-0678">Repressor</keyword>
<dbReference type="SMART" id="SM00320">
    <property type="entry name" value="WD40"/>
    <property type="match status" value="6"/>
</dbReference>
<comment type="similarity">
    <text evidence="2 10">Belongs to the WD repeat HIR1 family.</text>
</comment>
<feature type="compositionally biased region" description="Basic and acidic residues" evidence="11">
    <location>
        <begin position="400"/>
        <end position="409"/>
    </location>
</feature>
<evidence type="ECO:0000256" key="11">
    <source>
        <dbReference type="SAM" id="MobiDB-lite"/>
    </source>
</evidence>
<evidence type="ECO:0000256" key="6">
    <source>
        <dbReference type="ARBA" id="ARBA00022853"/>
    </source>
</evidence>
<sequence length="888" mass="100089">MRVLKVPNGFHKLLITSIDSTKKHLITASADGVLVIWDKSTLTRIANTAIPSSKDIKELYRPLKVIDKFNDYGMTCVKFYDETHCITSDVNGRVLLIDIDTYESKELLHCKNEVNDLQLLKNFLFIATQEKIIIVNIETESQIHEILFNSEIKSISIDPTNHYLLVVGLDKVTSVYEIQIDNESDKIYSKIQENSNNSLSSIQDVCRTSWSPLGDRYALPNNSSIQATSGSNTYSIGIFDRLNWKLDYQLIGHNANVIRFSPITYKSSSNSNHINIIASAGVDKSITVWNTSFQRPPFVASNVSRKSITDLLWSENGLTLFVASESIIVFAFEEAELGQRLSNHECHEIQKSLKIPEPLKKQKLIAESNQSNSDSNRIVYEGNKQKNQSSNKQILLESPSLKEKPENKTESSQNDLTKIPSKEVEHSQRSLSPSISKSTPPNSGLAKVIMKNGKKRVAPTLVSSFGGTSTDTNTNIISNTSNSINQGNKVMEFNQPSYSVPKDLKRKEEFQSDSENSIKRRREFEPVEFIGSIAINPLTSFSRVRISVPKIRSSFILQSPNDDSLSLQINNGSGNVEKPSRVSLQKNESRIIFDYVPKLISLAAGGEGNFWAISTADGTLYVYSNSGRKIFPAITLGTPLSFLESKGKFLLAATSIGEIYVWDILKQKAVFEPTSLYPLLSRSNPELLTRAENLTMVSVTNNGIPIVTLSNGNGYLYDKDMEVWNVVSDSWWAFGSQYWDARSTAYDSNDVISILQKKTNDEIVRRGRGKFLQQISKTMLMKEGYENLEKIISLAHLENKMMINLKLENITDFKNLLIVYCKRISEMDLKSKLVEIFQNLYYEEFKIQTLKNHDVLKEIIFACAKIRSVQRVLIDYATLLGILDQVIL</sequence>
<feature type="domain" description="Protein HIRA-like C-terminal" evidence="12">
    <location>
        <begin position="627"/>
        <end position="840"/>
    </location>
</feature>
<dbReference type="SUPFAM" id="SSF101898">
    <property type="entry name" value="NHL repeat"/>
    <property type="match status" value="1"/>
</dbReference>
<feature type="region of interest" description="Disordered" evidence="11">
    <location>
        <begin position="382"/>
        <end position="445"/>
    </location>
</feature>
<evidence type="ECO:0000256" key="8">
    <source>
        <dbReference type="ARBA" id="ARBA00023163"/>
    </source>
</evidence>
<dbReference type="GO" id="GO:0000785">
    <property type="term" value="C:chromatin"/>
    <property type="evidence" value="ECO:0007669"/>
    <property type="project" value="TreeGrafter"/>
</dbReference>
<evidence type="ECO:0000256" key="4">
    <source>
        <dbReference type="ARBA" id="ARBA00022574"/>
    </source>
</evidence>
<evidence type="ECO:0000259" key="12">
    <source>
        <dbReference type="Pfam" id="PF07569"/>
    </source>
</evidence>
<keyword evidence="4 10" id="KW-0853">WD repeat</keyword>
<reference evidence="13" key="2">
    <citation type="submission" date="2021-01" db="EMBL/GenBank/DDBJ databases">
        <authorList>
            <person name="Schikora-Tamarit M.A."/>
        </authorList>
    </citation>
    <scope>NUCLEOTIDE SEQUENCE</scope>
    <source>
        <strain evidence="13">CBS6341</strain>
    </source>
</reference>
<dbReference type="InterPro" id="IPR019015">
    <property type="entry name" value="HIRA_B_motif"/>
</dbReference>
<dbReference type="GO" id="GO:0006351">
    <property type="term" value="P:DNA-templated transcription"/>
    <property type="evidence" value="ECO:0007669"/>
    <property type="project" value="InterPro"/>
</dbReference>
<gene>
    <name evidence="13" type="ORF">WICMUC_005583</name>
</gene>
<keyword evidence="14" id="KW-1185">Reference proteome</keyword>
<dbReference type="GO" id="GO:0005634">
    <property type="term" value="C:nucleus"/>
    <property type="evidence" value="ECO:0007669"/>
    <property type="project" value="UniProtKB-SubCell"/>
</dbReference>
<keyword evidence="5 10" id="KW-0677">Repeat</keyword>
<dbReference type="PANTHER" id="PTHR13831:SF1">
    <property type="entry name" value="PROTEIN HIR2"/>
    <property type="match status" value="1"/>
</dbReference>
<evidence type="ECO:0000256" key="5">
    <source>
        <dbReference type="ARBA" id="ARBA00022737"/>
    </source>
</evidence>
<dbReference type="InterPro" id="IPR011494">
    <property type="entry name" value="HIRA-like_C"/>
</dbReference>
<dbReference type="Pfam" id="PF09453">
    <property type="entry name" value="HIRA_B"/>
    <property type="match status" value="1"/>
</dbReference>
<evidence type="ECO:0000256" key="1">
    <source>
        <dbReference type="ARBA" id="ARBA00004123"/>
    </source>
</evidence>
<dbReference type="GO" id="GO:0006355">
    <property type="term" value="P:regulation of DNA-templated transcription"/>
    <property type="evidence" value="ECO:0007669"/>
    <property type="project" value="InterPro"/>
</dbReference>
<dbReference type="GO" id="GO:0031491">
    <property type="term" value="F:nucleosome binding"/>
    <property type="evidence" value="ECO:0007669"/>
    <property type="project" value="TreeGrafter"/>
</dbReference>
<dbReference type="Gene3D" id="2.130.10.10">
    <property type="entry name" value="YVTN repeat-like/Quinoprotein amine dehydrogenase"/>
    <property type="match status" value="2"/>
</dbReference>
<dbReference type="InterPro" id="IPR031120">
    <property type="entry name" value="HIR1-like"/>
</dbReference>
<comment type="caution">
    <text evidence="13">The sequence shown here is derived from an EMBL/GenBank/DDBJ whole genome shotgun (WGS) entry which is preliminary data.</text>
</comment>
<protein>
    <recommendedName>
        <fullName evidence="10">Protein HIR</fullName>
    </recommendedName>
</protein>
<organism evidence="13 14">
    <name type="scientific">Wickerhamomyces mucosus</name>
    <dbReference type="NCBI Taxonomy" id="1378264"/>
    <lineage>
        <taxon>Eukaryota</taxon>
        <taxon>Fungi</taxon>
        <taxon>Dikarya</taxon>
        <taxon>Ascomycota</taxon>
        <taxon>Saccharomycotina</taxon>
        <taxon>Saccharomycetes</taxon>
        <taxon>Phaffomycetales</taxon>
        <taxon>Wickerhamomycetaceae</taxon>
        <taxon>Wickerhamomyces</taxon>
    </lineage>
</organism>
<evidence type="ECO:0000256" key="10">
    <source>
        <dbReference type="RuleBase" id="RU364014"/>
    </source>
</evidence>
<dbReference type="EMBL" id="JAEUBF010001424">
    <property type="protein sequence ID" value="KAH3666599.1"/>
    <property type="molecule type" value="Genomic_DNA"/>
</dbReference>
<feature type="compositionally biased region" description="Polar residues" evidence="11">
    <location>
        <begin position="429"/>
        <end position="442"/>
    </location>
</feature>
<keyword evidence="8 10" id="KW-0804">Transcription</keyword>
<dbReference type="InterPro" id="IPR001680">
    <property type="entry name" value="WD40_rpt"/>
</dbReference>
<dbReference type="Pfam" id="PF07569">
    <property type="entry name" value="Hira"/>
    <property type="match status" value="1"/>
</dbReference>
<keyword evidence="6 10" id="KW-0156">Chromatin regulator</keyword>
<keyword evidence="9 10" id="KW-0539">Nucleus</keyword>
<dbReference type="PANTHER" id="PTHR13831">
    <property type="entry name" value="MEMBER OF THE HIR1 FAMILY OF WD-REPEAT PROTEINS"/>
    <property type="match status" value="1"/>
</dbReference>
<dbReference type="InterPro" id="IPR036322">
    <property type="entry name" value="WD40_repeat_dom_sf"/>
</dbReference>
<name>A0A9P8P8F7_9ASCO</name>
<dbReference type="GO" id="GO:0006338">
    <property type="term" value="P:chromatin remodeling"/>
    <property type="evidence" value="ECO:0007669"/>
    <property type="project" value="InterPro"/>
</dbReference>
<dbReference type="Pfam" id="PF00400">
    <property type="entry name" value="WD40"/>
    <property type="match status" value="1"/>
</dbReference>
<evidence type="ECO:0000256" key="7">
    <source>
        <dbReference type="ARBA" id="ARBA00023015"/>
    </source>
</evidence>
<evidence type="ECO:0000256" key="3">
    <source>
        <dbReference type="ARBA" id="ARBA00022491"/>
    </source>
</evidence>
<keyword evidence="7 10" id="KW-0805">Transcription regulation</keyword>
<comment type="subcellular location">
    <subcellularLocation>
        <location evidence="1 10">Nucleus</location>
    </subcellularLocation>
</comment>
<evidence type="ECO:0000313" key="13">
    <source>
        <dbReference type="EMBL" id="KAH3666599.1"/>
    </source>
</evidence>
<evidence type="ECO:0000256" key="2">
    <source>
        <dbReference type="ARBA" id="ARBA00007306"/>
    </source>
</evidence>
<proteinExistence type="inferred from homology"/>
<dbReference type="OrthoDB" id="1741719at2759"/>
<comment type="function">
    <text evidence="10">Required for replication-independent chromatin assembly and for the periodic repression of histone gene transcription during the cell cycle.</text>
</comment>
<dbReference type="AlphaFoldDB" id="A0A9P8P8F7"/>
<evidence type="ECO:0000313" key="14">
    <source>
        <dbReference type="Proteomes" id="UP000769528"/>
    </source>
</evidence>
<dbReference type="Proteomes" id="UP000769528">
    <property type="component" value="Unassembled WGS sequence"/>
</dbReference>
<evidence type="ECO:0000256" key="9">
    <source>
        <dbReference type="ARBA" id="ARBA00023242"/>
    </source>
</evidence>
<accession>A0A9P8P8F7</accession>